<dbReference type="EMBL" id="KN568537">
    <property type="protein sequence ID" value="KHJ84435.1"/>
    <property type="molecule type" value="Genomic_DNA"/>
</dbReference>
<evidence type="ECO:0000313" key="3">
    <source>
        <dbReference type="Proteomes" id="UP000053660"/>
    </source>
</evidence>
<feature type="non-terminal residue" evidence="2">
    <location>
        <position position="97"/>
    </location>
</feature>
<feature type="compositionally biased region" description="Polar residues" evidence="1">
    <location>
        <begin position="86"/>
        <end position="97"/>
    </location>
</feature>
<evidence type="ECO:0000313" key="2">
    <source>
        <dbReference type="EMBL" id="KHJ84435.1"/>
    </source>
</evidence>
<dbReference type="Proteomes" id="UP000053660">
    <property type="component" value="Unassembled WGS sequence"/>
</dbReference>
<protein>
    <submittedName>
        <fullName evidence="2">Uncharacterized protein</fullName>
    </submittedName>
</protein>
<dbReference type="AlphaFoldDB" id="A0A0B1SMI3"/>
<reference evidence="2 3" key="1">
    <citation type="submission" date="2014-03" db="EMBL/GenBank/DDBJ databases">
        <title>Draft genome of the hookworm Oesophagostomum dentatum.</title>
        <authorList>
            <person name="Mitreva M."/>
        </authorList>
    </citation>
    <scope>NUCLEOTIDE SEQUENCE [LARGE SCALE GENOMIC DNA]</scope>
    <source>
        <strain evidence="2 3">OD-Hann</strain>
    </source>
</reference>
<evidence type="ECO:0000256" key="1">
    <source>
        <dbReference type="SAM" id="MobiDB-lite"/>
    </source>
</evidence>
<gene>
    <name evidence="2" type="ORF">OESDEN_15851</name>
</gene>
<feature type="region of interest" description="Disordered" evidence="1">
    <location>
        <begin position="33"/>
        <end position="97"/>
    </location>
</feature>
<keyword evidence="3" id="KW-1185">Reference proteome</keyword>
<organism evidence="2 3">
    <name type="scientific">Oesophagostomum dentatum</name>
    <name type="common">Nodular worm</name>
    <dbReference type="NCBI Taxonomy" id="61180"/>
    <lineage>
        <taxon>Eukaryota</taxon>
        <taxon>Metazoa</taxon>
        <taxon>Ecdysozoa</taxon>
        <taxon>Nematoda</taxon>
        <taxon>Chromadorea</taxon>
        <taxon>Rhabditida</taxon>
        <taxon>Rhabditina</taxon>
        <taxon>Rhabditomorpha</taxon>
        <taxon>Strongyloidea</taxon>
        <taxon>Strongylidae</taxon>
        <taxon>Oesophagostomum</taxon>
    </lineage>
</organism>
<proteinExistence type="predicted"/>
<accession>A0A0B1SMI3</accession>
<sequence length="97" mass="10466">MRDQLMAELGAHHVRMIADAALEFKNSTLERLNSWEDGIPGQPEPIGRPDRNGTKSAPGASRRLSPVPDSQRPSGNQEQLVPPGQKGNSGHDGQSCQ</sequence>
<name>A0A0B1SMI3_OESDE</name>